<dbReference type="Gene3D" id="3.60.10.10">
    <property type="entry name" value="Endonuclease/exonuclease/phosphatase"/>
    <property type="match status" value="1"/>
</dbReference>
<sequence length="177" mass="19878">TARVCPLTLAAWNAHCFLEIRWSNWPVQRTALAARELACYKVDIAALSETQFFEQGQLEEGINDRLIRLNLPLWGDKFATITSAYAPPMTSSDAAKGKFYEDLHALMVIVPKLENIIILGDLNTHGRMDYVFWQGVLGPHGHVSSNDNGLYPLQTCVEHHLLLTKTFVSLPTREKAT</sequence>
<accession>A0A183TKN8</accession>
<reference evidence="1 2" key="2">
    <citation type="submission" date="2018-11" db="EMBL/GenBank/DDBJ databases">
        <authorList>
            <consortium name="Pathogen Informatics"/>
        </authorList>
    </citation>
    <scope>NUCLEOTIDE SEQUENCE [LARGE SCALE GENOMIC DNA]</scope>
    <source>
        <strain evidence="1 2">NST_G2</strain>
    </source>
</reference>
<dbReference type="Proteomes" id="UP000275846">
    <property type="component" value="Unassembled WGS sequence"/>
</dbReference>
<evidence type="ECO:0000313" key="3">
    <source>
        <dbReference type="WBParaSite" id="SSLN_0001768501-mRNA-1"/>
    </source>
</evidence>
<organism evidence="3">
    <name type="scientific">Schistocephalus solidus</name>
    <name type="common">Tapeworm</name>
    <dbReference type="NCBI Taxonomy" id="70667"/>
    <lineage>
        <taxon>Eukaryota</taxon>
        <taxon>Metazoa</taxon>
        <taxon>Spiralia</taxon>
        <taxon>Lophotrochozoa</taxon>
        <taxon>Platyhelminthes</taxon>
        <taxon>Cestoda</taxon>
        <taxon>Eucestoda</taxon>
        <taxon>Diphyllobothriidea</taxon>
        <taxon>Diphyllobothriidae</taxon>
        <taxon>Schistocephalus</taxon>
    </lineage>
</organism>
<evidence type="ECO:0000313" key="1">
    <source>
        <dbReference type="EMBL" id="VDM03422.1"/>
    </source>
</evidence>
<dbReference type="AlphaFoldDB" id="A0A183TKN8"/>
<dbReference type="SUPFAM" id="SSF56219">
    <property type="entry name" value="DNase I-like"/>
    <property type="match status" value="1"/>
</dbReference>
<protein>
    <submittedName>
        <fullName evidence="3">Endo/exonuclease/phosphatase domain-containing protein</fullName>
    </submittedName>
</protein>
<name>A0A183TKN8_SCHSO</name>
<dbReference type="InterPro" id="IPR036691">
    <property type="entry name" value="Endo/exonu/phosph_ase_sf"/>
</dbReference>
<gene>
    <name evidence="1" type="ORF">SSLN_LOCUS17036</name>
</gene>
<proteinExistence type="predicted"/>
<keyword evidence="2" id="KW-1185">Reference proteome</keyword>
<dbReference type="OrthoDB" id="10030815at2759"/>
<dbReference type="EMBL" id="UYSU01041872">
    <property type="protein sequence ID" value="VDM03422.1"/>
    <property type="molecule type" value="Genomic_DNA"/>
</dbReference>
<evidence type="ECO:0000313" key="2">
    <source>
        <dbReference type="Proteomes" id="UP000275846"/>
    </source>
</evidence>
<reference evidence="3" key="1">
    <citation type="submission" date="2016-06" db="UniProtKB">
        <authorList>
            <consortium name="WormBaseParasite"/>
        </authorList>
    </citation>
    <scope>IDENTIFICATION</scope>
</reference>
<dbReference type="WBParaSite" id="SSLN_0001768501-mRNA-1">
    <property type="protein sequence ID" value="SSLN_0001768501-mRNA-1"/>
    <property type="gene ID" value="SSLN_0001768501"/>
</dbReference>